<keyword evidence="1" id="KW-1133">Transmembrane helix</keyword>
<evidence type="ECO:0000256" key="1">
    <source>
        <dbReference type="SAM" id="Phobius"/>
    </source>
</evidence>
<feature type="transmembrane region" description="Helical" evidence="1">
    <location>
        <begin position="160"/>
        <end position="181"/>
    </location>
</feature>
<dbReference type="InParanoid" id="Q8EWG9"/>
<dbReference type="EMBL" id="BA000026">
    <property type="protein sequence ID" value="BAC44027.1"/>
    <property type="molecule type" value="Genomic_DNA"/>
</dbReference>
<dbReference type="HOGENOM" id="CLU_117158_0_0_14"/>
<dbReference type="InterPro" id="IPR011655">
    <property type="entry name" value="MpPF26"/>
</dbReference>
<keyword evidence="1" id="KW-0472">Membrane</keyword>
<feature type="transmembrane region" description="Helical" evidence="1">
    <location>
        <begin position="117"/>
        <end position="140"/>
    </location>
</feature>
<dbReference type="Proteomes" id="UP000002522">
    <property type="component" value="Chromosome"/>
</dbReference>
<feature type="transmembrane region" description="Helical" evidence="1">
    <location>
        <begin position="74"/>
        <end position="97"/>
    </location>
</feature>
<dbReference type="STRING" id="272633.gene:10731338"/>
<evidence type="ECO:0000313" key="3">
    <source>
        <dbReference type="Proteomes" id="UP000002522"/>
    </source>
</evidence>
<accession>Q8EWG9</accession>
<sequence>MILKGWISMDNELNKSKKNEPILEPIKNHVEYDNRNGYYNGNNFNNPYMMSNQNSGASADVLNLVKFIRKICPLIVLFFIMGTIILIVGLATYTAIIEDRKYLENNFYEFSQGPNPGVIWIAFSSIFFIAMFFSEIFLIIKISSFKNENNQIGNLKLGKILLIIGLIIPIFSVIECFILYYKSSKILGYSGLKTLA</sequence>
<dbReference type="AlphaFoldDB" id="Q8EWG9"/>
<keyword evidence="3" id="KW-1185">Reference proteome</keyword>
<gene>
    <name evidence="2" type="ordered locus">MYPE2370</name>
</gene>
<keyword evidence="1" id="KW-0812">Transmembrane</keyword>
<organism evidence="2 3">
    <name type="scientific">Malacoplasma penetrans (strain HF-2)</name>
    <name type="common">Mycoplasma penetrans</name>
    <dbReference type="NCBI Taxonomy" id="272633"/>
    <lineage>
        <taxon>Bacteria</taxon>
        <taxon>Bacillati</taxon>
        <taxon>Mycoplasmatota</taxon>
        <taxon>Mycoplasmoidales</taxon>
        <taxon>Mycoplasmoidaceae</taxon>
        <taxon>Malacoplasma</taxon>
    </lineage>
</organism>
<dbReference type="NCBIfam" id="NF040944">
    <property type="entry name" value="MYPE2350_fam"/>
    <property type="match status" value="1"/>
</dbReference>
<evidence type="ECO:0000313" key="2">
    <source>
        <dbReference type="EMBL" id="BAC44027.1"/>
    </source>
</evidence>
<dbReference type="KEGG" id="mpe:MYPE2370"/>
<proteinExistence type="predicted"/>
<reference evidence="2 3" key="1">
    <citation type="journal article" date="2002" name="Nucleic Acids Res.">
        <title>The complete genomic sequence of Mycoplasma penetrans, an intracellular bacterial pathogen in humans.</title>
        <authorList>
            <person name="Sasaki Y."/>
            <person name="Ishikawa J."/>
            <person name="Yamashita A."/>
            <person name="Oshima K."/>
            <person name="Kenri T."/>
            <person name="Furuya K."/>
            <person name="Yoshino C."/>
            <person name="Horino A."/>
            <person name="Shiba T."/>
            <person name="Sasaki T."/>
            <person name="Hattori M."/>
        </authorList>
    </citation>
    <scope>NUCLEOTIDE SEQUENCE [LARGE SCALE GENOMIC DNA]</scope>
    <source>
        <strain evidence="2 3">HF-2</strain>
    </source>
</reference>
<name>Q8EWG9_MALP2</name>
<protein>
    <submittedName>
        <fullName evidence="2">Predicted integral membrane protein</fullName>
    </submittedName>
</protein>
<dbReference type="Pfam" id="PF07666">
    <property type="entry name" value="MpPF26"/>
    <property type="match status" value="1"/>
</dbReference>